<evidence type="ECO:0000313" key="1">
    <source>
        <dbReference type="EMBL" id="KAJ8888798.1"/>
    </source>
</evidence>
<proteinExistence type="predicted"/>
<reference evidence="1 2" key="1">
    <citation type="submission" date="2023-02" db="EMBL/GenBank/DDBJ databases">
        <title>LHISI_Scaffold_Assembly.</title>
        <authorList>
            <person name="Stuart O.P."/>
            <person name="Cleave R."/>
            <person name="Magrath M.J.L."/>
            <person name="Mikheyev A.S."/>
        </authorList>
    </citation>
    <scope>NUCLEOTIDE SEQUENCE [LARGE SCALE GENOMIC DNA]</scope>
    <source>
        <strain evidence="1">Daus_M_001</strain>
        <tissue evidence="1">Leg muscle</tissue>
    </source>
</reference>
<organism evidence="1 2">
    <name type="scientific">Dryococelus australis</name>
    <dbReference type="NCBI Taxonomy" id="614101"/>
    <lineage>
        <taxon>Eukaryota</taxon>
        <taxon>Metazoa</taxon>
        <taxon>Ecdysozoa</taxon>
        <taxon>Arthropoda</taxon>
        <taxon>Hexapoda</taxon>
        <taxon>Insecta</taxon>
        <taxon>Pterygota</taxon>
        <taxon>Neoptera</taxon>
        <taxon>Polyneoptera</taxon>
        <taxon>Phasmatodea</taxon>
        <taxon>Verophasmatodea</taxon>
        <taxon>Anareolatae</taxon>
        <taxon>Phasmatidae</taxon>
        <taxon>Eurycanthinae</taxon>
        <taxon>Dryococelus</taxon>
    </lineage>
</organism>
<evidence type="ECO:0000313" key="2">
    <source>
        <dbReference type="Proteomes" id="UP001159363"/>
    </source>
</evidence>
<gene>
    <name evidence="1" type="ORF">PR048_008290</name>
</gene>
<sequence length="403" mass="45682">MLQRSTDACLQTVCDLFTAKAPHCLFCNQQLEVWAKIAELTCQRELYDEEVHAGLSPLAHEERHQYCGVPQHYQREQNPQQRELLRLQHASLSLRNLPVIRCSPTKANRVQSPAGSLQDFRKWESCRTMPLVGGFSRRSPIFPRPLHSGAAPFSPRFTLTDCQDLVVESCLNLSSQFSLSSEDPQAGWKKATDNYPMMEHEQKLRKRSGGSRGQQLRKGPCTRCDDRRVEFNSAHVLEEMKTSTPKAKGRLLDCSPPAKVNRFNSRPGHFQIFVCGNCAERCRWWAGFLEHLPFPPPLNFDAAPYSYQSTSSAFKISLFRAVQISSLTISQGLLCLRKKSGKKNSRWLCLPTSTDETPHDLTFGQHVRKPPPVYARMLERARRRATLGGYSPASAAACRDHKQ</sequence>
<protein>
    <submittedName>
        <fullName evidence="1">Uncharacterized protein</fullName>
    </submittedName>
</protein>
<comment type="caution">
    <text evidence="1">The sequence shown here is derived from an EMBL/GenBank/DDBJ whole genome shotgun (WGS) entry which is preliminary data.</text>
</comment>
<name>A0ABQ9HWP7_9NEOP</name>
<keyword evidence="2" id="KW-1185">Reference proteome</keyword>
<dbReference type="Proteomes" id="UP001159363">
    <property type="component" value="Chromosome 3"/>
</dbReference>
<dbReference type="EMBL" id="JARBHB010000003">
    <property type="protein sequence ID" value="KAJ8888798.1"/>
    <property type="molecule type" value="Genomic_DNA"/>
</dbReference>
<accession>A0ABQ9HWP7</accession>